<keyword evidence="1" id="KW-0732">Signal</keyword>
<organism evidence="2 3">
    <name type="scientific">Scylla paramamosain</name>
    <name type="common">Mud crab</name>
    <dbReference type="NCBI Taxonomy" id="85552"/>
    <lineage>
        <taxon>Eukaryota</taxon>
        <taxon>Metazoa</taxon>
        <taxon>Ecdysozoa</taxon>
        <taxon>Arthropoda</taxon>
        <taxon>Crustacea</taxon>
        <taxon>Multicrustacea</taxon>
        <taxon>Malacostraca</taxon>
        <taxon>Eumalacostraca</taxon>
        <taxon>Eucarida</taxon>
        <taxon>Decapoda</taxon>
        <taxon>Pleocyemata</taxon>
        <taxon>Brachyura</taxon>
        <taxon>Eubrachyura</taxon>
        <taxon>Portunoidea</taxon>
        <taxon>Portunidae</taxon>
        <taxon>Portuninae</taxon>
        <taxon>Scylla</taxon>
    </lineage>
</organism>
<evidence type="ECO:0000256" key="1">
    <source>
        <dbReference type="SAM" id="SignalP"/>
    </source>
</evidence>
<name>A0AAW0U6I3_SCYPA</name>
<comment type="caution">
    <text evidence="2">The sequence shown here is derived from an EMBL/GenBank/DDBJ whole genome shotgun (WGS) entry which is preliminary data.</text>
</comment>
<accession>A0AAW0U6I3</accession>
<feature type="signal peptide" evidence="1">
    <location>
        <begin position="1"/>
        <end position="22"/>
    </location>
</feature>
<evidence type="ECO:0000313" key="2">
    <source>
        <dbReference type="EMBL" id="KAK8395126.1"/>
    </source>
</evidence>
<gene>
    <name evidence="2" type="ORF">O3P69_006103</name>
</gene>
<dbReference type="EMBL" id="JARAKH010000018">
    <property type="protein sequence ID" value="KAK8395126.1"/>
    <property type="molecule type" value="Genomic_DNA"/>
</dbReference>
<dbReference type="AlphaFoldDB" id="A0AAW0U6I3"/>
<dbReference type="Proteomes" id="UP001487740">
    <property type="component" value="Unassembled WGS sequence"/>
</dbReference>
<keyword evidence="3" id="KW-1185">Reference proteome</keyword>
<proteinExistence type="predicted"/>
<reference evidence="2 3" key="1">
    <citation type="submission" date="2023-03" db="EMBL/GenBank/DDBJ databases">
        <title>High-quality genome of Scylla paramamosain provides insights in environmental adaptation.</title>
        <authorList>
            <person name="Zhang L."/>
        </authorList>
    </citation>
    <scope>NUCLEOTIDE SEQUENCE [LARGE SCALE GENOMIC DNA]</scope>
    <source>
        <strain evidence="2">LZ_2023a</strain>
        <tissue evidence="2">Muscle</tissue>
    </source>
</reference>
<feature type="chain" id="PRO_5043822143" evidence="1">
    <location>
        <begin position="23"/>
        <end position="320"/>
    </location>
</feature>
<protein>
    <submittedName>
        <fullName evidence="2">Uncharacterized protein</fullName>
    </submittedName>
</protein>
<evidence type="ECO:0000313" key="3">
    <source>
        <dbReference type="Proteomes" id="UP001487740"/>
    </source>
</evidence>
<sequence length="320" mass="36676">MVAKMKQVAGTVLWWCVAVVEAGTEATGEVAHVTDLINTLYDLSPVHKLPTWESPLTIFGVRAEGDVDIVFLHPSSRANVTISIQMSRFSGETQLTNYWQSPNGSETVVSRDVVYLSPHTFTWFTVFRRDSFIALYMEKEVRLILAYTQEKGTKLNFLDYTDFRVQSYYDAVWDFLGYQYPGLGKGPGYVEVVKEVQAAAKGLIHRLLMLEQVLDAKPLDRMPQTTKKIFLTHLQRTEAFMFLCRFYGINFVKHVKFFPWKRLKAAFKEMHEKWRIDGSVHQQLEGMKGGLVAKISGEGRMKKQMGSRVEEKMHLSITSL</sequence>